<keyword evidence="1" id="KW-1195">Viral transcription</keyword>
<reference evidence="4 5" key="1">
    <citation type="journal article" date="2010" name="Virol. J.">
        <title>Genomes of the T4-related bacteriophages as windows on microbial genome evolution.</title>
        <authorList>
            <person name="Petrov V.M."/>
            <person name="Ratnayaka S."/>
            <person name="Nolan J.M."/>
            <person name="Miller E.S."/>
            <person name="Karam J.D."/>
        </authorList>
    </citation>
    <scope>NUCLEOTIDE SEQUENCE [LARGE SCALE GENOMIC DNA]</scope>
</reference>
<feature type="domain" description="DNA polymerase processivity factor" evidence="2">
    <location>
        <begin position="2"/>
        <end position="109"/>
    </location>
</feature>
<dbReference type="GeneID" id="9926542"/>
<dbReference type="InterPro" id="IPR046938">
    <property type="entry name" value="DNA_clamp_sf"/>
</dbReference>
<evidence type="ECO:0000256" key="1">
    <source>
        <dbReference type="HAMAP-Rule" id="MF_04161"/>
    </source>
</evidence>
<dbReference type="HAMAP" id="MF_04161">
    <property type="entry name" value="Sliding_clamp_T4"/>
    <property type="match status" value="1"/>
</dbReference>
<name>E5EPP2_9CAUD</name>
<comment type="function">
    <text evidence="1">Sliding clamp that encircles the genomic DNA and links the DNA polymerase to the template to control the processivity of DNA synthesis. Responsible for tethering the catalytic subunit of DNA polymerase to DNA during high-speed replication. Interaction with the sliding-clamp-loader opens the sliding clamp so that it can be loaded around the DNA template. During transcription, encircles the DNA and tethers host RNA polymerase (RNAP) to it.</text>
</comment>
<evidence type="ECO:0000259" key="3">
    <source>
        <dbReference type="Pfam" id="PF09116"/>
    </source>
</evidence>
<feature type="domain" description="Sliding clamp C-terminal" evidence="3">
    <location>
        <begin position="118"/>
        <end position="222"/>
    </location>
</feature>
<dbReference type="InterPro" id="IPR046389">
    <property type="entry name" value="Sliding_clamp_T4"/>
</dbReference>
<keyword evidence="1" id="KW-1194">Viral DNA replication</keyword>
<dbReference type="OrthoDB" id="7567at10239"/>
<dbReference type="InterPro" id="IPR004190">
    <property type="entry name" value="DNA_pol_proc_fac"/>
</dbReference>
<evidence type="ECO:0000259" key="2">
    <source>
        <dbReference type="Pfam" id="PF02916"/>
    </source>
</evidence>
<keyword evidence="5" id="KW-1185">Reference proteome</keyword>
<dbReference type="EMBL" id="HM004124">
    <property type="protein sequence ID" value="ADG60008.1"/>
    <property type="molecule type" value="Genomic_DNA"/>
</dbReference>
<proteinExistence type="inferred from homology"/>
<dbReference type="GO" id="GO:0039693">
    <property type="term" value="P:viral DNA genome replication"/>
    <property type="evidence" value="ECO:0007669"/>
    <property type="project" value="UniProtKB-UniRule"/>
</dbReference>
<dbReference type="GO" id="GO:0006260">
    <property type="term" value="P:DNA replication"/>
    <property type="evidence" value="ECO:0007669"/>
    <property type="project" value="UniProtKB-KW"/>
</dbReference>
<dbReference type="RefSeq" id="YP_004010245.1">
    <property type="nucleotide sequence ID" value="NC_014663.1"/>
</dbReference>
<dbReference type="InterPro" id="IPR015200">
    <property type="entry name" value="Sliding_clamp_C"/>
</dbReference>
<comment type="similarity">
    <text evidence="1">Belongs to the Tevenvirinae sliding clamp family.</text>
</comment>
<dbReference type="GO" id="GO:0030337">
    <property type="term" value="F:DNA polymerase processivity factor activity"/>
    <property type="evidence" value="ECO:0007669"/>
    <property type="project" value="UniProtKB-UniRule"/>
</dbReference>
<gene>
    <name evidence="4" type="primary">45</name>
    <name evidence="4" type="ORF">Acj9p108</name>
</gene>
<dbReference type="Proteomes" id="UP000008731">
    <property type="component" value="Segment"/>
</dbReference>
<evidence type="ECO:0000313" key="5">
    <source>
        <dbReference type="Proteomes" id="UP000008731"/>
    </source>
</evidence>
<dbReference type="Pfam" id="PF02916">
    <property type="entry name" value="DNA_PPF"/>
    <property type="match status" value="1"/>
</dbReference>
<comment type="subunit">
    <text evidence="1">Homotrimer. Interacts with the viral DNA polymerase; this interaction constitutes the polymerase holoenzyme. Interacts with the sliding-clamp-loader; this interaction allows the sliding-clamp-loader to open the sliding clamp. Interacts with the viral DNA ligase. Part of the replicase complex that includes the DNA polymerase, the polymerase clamp, the clamp loader complex, the single-stranded DNA binding protein, the primase, the helicase and the helicase assembly factor. Interacts with the viral RNA polymerase (RNAP). Part of the transcription activation complex containing host RNAP, the viral RNA polymerase sigma-like factor, the late transcription coactivator, and the sliding clamp.</text>
</comment>
<dbReference type="Pfam" id="PF09116">
    <property type="entry name" value="gp45-slide_C"/>
    <property type="match status" value="1"/>
</dbReference>
<dbReference type="Gene3D" id="3.70.10.10">
    <property type="match status" value="1"/>
</dbReference>
<dbReference type="SUPFAM" id="SSF55979">
    <property type="entry name" value="DNA clamp"/>
    <property type="match status" value="2"/>
</dbReference>
<dbReference type="GO" id="GO:0019083">
    <property type="term" value="P:viral transcription"/>
    <property type="evidence" value="ECO:0007669"/>
    <property type="project" value="UniProtKB-UniRule"/>
</dbReference>
<dbReference type="KEGG" id="vg:9926542"/>
<accession>E5EPP2</accession>
<sequence>MKFSKNLVAVLKTFATINPGVYLRPGDVINTRTQTGSIYAEVQLEPEEAVDIDVAIYDLNAFLQIVSLAGDDADVTLARDGNIVIKGPQTTINWPATEPDSITFPKKSINLPPHQVEFELPVDTYNQVMKISRSLGAEKLAISNVEDKIVVNAFAKSDTEFERPLCSFKVTEYTGDKDFEFIIDMRNLRVMPEDFNVKLWAQGEMFATSFEGKTARYIISVEDSSTHNF</sequence>
<protein>
    <recommendedName>
        <fullName evidence="1">Sliding clamp</fullName>
    </recommendedName>
    <alternativeName>
        <fullName evidence="1">DNA polymerase accessory protein Gp45</fullName>
    </alternativeName>
    <alternativeName>
        <fullName evidence="1">DNA polymerase clamp</fullName>
    </alternativeName>
</protein>
<evidence type="ECO:0000313" key="4">
    <source>
        <dbReference type="EMBL" id="ADG60008.1"/>
    </source>
</evidence>
<organism evidence="4 5">
    <name type="scientific">Acinetobacter phage Acj9</name>
    <dbReference type="NCBI Taxonomy" id="760939"/>
    <lineage>
        <taxon>Viruses</taxon>
        <taxon>Duplodnaviria</taxon>
        <taxon>Heunggongvirae</taxon>
        <taxon>Uroviricota</taxon>
        <taxon>Caudoviricetes</taxon>
        <taxon>Pantevenvirales</taxon>
        <taxon>Straboviridae</taxon>
        <taxon>Twarogvirinae</taxon>
        <taxon>Acajnonavirus</taxon>
        <taxon>Acajnonavirus acj9</taxon>
    </lineage>
</organism>
<keyword evidence="1" id="KW-0235">DNA replication</keyword>